<dbReference type="EMBL" id="PCWQ01000019">
    <property type="protein sequence ID" value="PIR06172.1"/>
    <property type="molecule type" value="Genomic_DNA"/>
</dbReference>
<organism evidence="1 2">
    <name type="scientific">Candidatus Komeilibacteria bacterium CG11_big_fil_rev_8_21_14_0_20_36_20</name>
    <dbReference type="NCBI Taxonomy" id="1974477"/>
    <lineage>
        <taxon>Bacteria</taxon>
        <taxon>Candidatus Komeiliibacteriota</taxon>
    </lineage>
</organism>
<evidence type="ECO:0008006" key="3">
    <source>
        <dbReference type="Google" id="ProtNLM"/>
    </source>
</evidence>
<sequence>MFKALIATVLLSLISIPGYVEWNGPDPYPRVDWSGAVSELYPLVLDFEKKWGKPLYIRQVYRPSEYGAHLRSAWEIWRWMNGYSYTEGYLCEGFENHIDPEKIKNLSYFDRKFIESEAKKHAFWNWGTPPACRSDHGLGIAVDITPPKDWVQYKKWVDVGASVGLCHYIVGDRPHFAIAEYLPEGTDCKAL</sequence>
<accession>A0A2H0NB92</accession>
<evidence type="ECO:0000313" key="1">
    <source>
        <dbReference type="EMBL" id="PIR06172.1"/>
    </source>
</evidence>
<comment type="caution">
    <text evidence="1">The sequence shown here is derived from an EMBL/GenBank/DDBJ whole genome shotgun (WGS) entry which is preliminary data.</text>
</comment>
<name>A0A2H0NB92_9BACT</name>
<gene>
    <name evidence="1" type="ORF">COV55_04650</name>
</gene>
<dbReference type="AlphaFoldDB" id="A0A2H0NB92"/>
<reference evidence="1 2" key="1">
    <citation type="submission" date="2017-09" db="EMBL/GenBank/DDBJ databases">
        <title>Depth-based differentiation of microbial function through sediment-hosted aquifers and enrichment of novel symbionts in the deep terrestrial subsurface.</title>
        <authorList>
            <person name="Probst A.J."/>
            <person name="Ladd B."/>
            <person name="Jarett J.K."/>
            <person name="Geller-Mcgrath D.E."/>
            <person name="Sieber C.M."/>
            <person name="Emerson J.B."/>
            <person name="Anantharaman K."/>
            <person name="Thomas B.C."/>
            <person name="Malmstrom R."/>
            <person name="Stieglmeier M."/>
            <person name="Klingl A."/>
            <person name="Woyke T."/>
            <person name="Ryan C.M."/>
            <person name="Banfield J.F."/>
        </authorList>
    </citation>
    <scope>NUCLEOTIDE SEQUENCE [LARGE SCALE GENOMIC DNA]</scope>
    <source>
        <strain evidence="1">CG11_big_fil_rev_8_21_14_0_20_36_20</strain>
    </source>
</reference>
<proteinExistence type="predicted"/>
<dbReference type="Proteomes" id="UP000230564">
    <property type="component" value="Unassembled WGS sequence"/>
</dbReference>
<protein>
    <recommendedName>
        <fullName evidence="3">Peptidase M15B domain-containing protein</fullName>
    </recommendedName>
</protein>
<evidence type="ECO:0000313" key="2">
    <source>
        <dbReference type="Proteomes" id="UP000230564"/>
    </source>
</evidence>